<dbReference type="EMBL" id="FOMG01000003">
    <property type="protein sequence ID" value="SFC40262.1"/>
    <property type="molecule type" value="Genomic_DNA"/>
</dbReference>
<sequence length="32" mass="3369">MIEVILCILSIIGTISVTVAMANIGKAHNKTN</sequence>
<dbReference type="AlphaFoldDB" id="A0A1I1IX29"/>
<name>A0A1I1IX29_9CLOT</name>
<keyword evidence="2" id="KW-1185">Reference proteome</keyword>
<evidence type="ECO:0000313" key="1">
    <source>
        <dbReference type="EMBL" id="SFC40262.1"/>
    </source>
</evidence>
<organism evidence="1 2">
    <name type="scientific">Clostridium uliginosum</name>
    <dbReference type="NCBI Taxonomy" id="119641"/>
    <lineage>
        <taxon>Bacteria</taxon>
        <taxon>Bacillati</taxon>
        <taxon>Bacillota</taxon>
        <taxon>Clostridia</taxon>
        <taxon>Eubacteriales</taxon>
        <taxon>Clostridiaceae</taxon>
        <taxon>Clostridium</taxon>
    </lineage>
</organism>
<accession>A0A1I1IX29</accession>
<proteinExistence type="predicted"/>
<dbReference type="Proteomes" id="UP000199263">
    <property type="component" value="Unassembled WGS sequence"/>
</dbReference>
<gene>
    <name evidence="1" type="ORF">SAMN05421842_10391</name>
</gene>
<reference evidence="1 2" key="1">
    <citation type="submission" date="2016-10" db="EMBL/GenBank/DDBJ databases">
        <authorList>
            <person name="de Groot N.N."/>
        </authorList>
    </citation>
    <scope>NUCLEOTIDE SEQUENCE [LARGE SCALE GENOMIC DNA]</scope>
    <source>
        <strain evidence="1 2">DSM 12992</strain>
    </source>
</reference>
<evidence type="ECO:0000313" key="2">
    <source>
        <dbReference type="Proteomes" id="UP000199263"/>
    </source>
</evidence>
<protein>
    <submittedName>
        <fullName evidence="1">Uncharacterized protein</fullName>
    </submittedName>
</protein>